<dbReference type="EMBL" id="ABDG02000026">
    <property type="protein sequence ID" value="EHK42617.1"/>
    <property type="molecule type" value="Genomic_DNA"/>
</dbReference>
<dbReference type="Proteomes" id="UP000005426">
    <property type="component" value="Unassembled WGS sequence"/>
</dbReference>
<dbReference type="InterPro" id="IPR009057">
    <property type="entry name" value="Homeodomain-like_sf"/>
</dbReference>
<dbReference type="AlphaFoldDB" id="G9P222"/>
<proteinExistence type="predicted"/>
<sequence length="110" mass="12259">MPEAQEPGAALISNRKRNHEFTAVQRAAICAQISEGKSYRVVAVEFNTSSSTVFNMFKRWKKNQTHESKPRKGRPKKSKPTPIETPTETKIQLLPDNSSVYVGKTVGGDL</sequence>
<dbReference type="HOGENOM" id="CLU_2171419_0_0_1"/>
<evidence type="ECO:0000313" key="2">
    <source>
        <dbReference type="EMBL" id="EHK42617.1"/>
    </source>
</evidence>
<feature type="region of interest" description="Disordered" evidence="1">
    <location>
        <begin position="59"/>
        <end position="89"/>
    </location>
</feature>
<dbReference type="STRING" id="452589.G9P222"/>
<dbReference type="OrthoDB" id="5104139at2759"/>
<feature type="compositionally biased region" description="Low complexity" evidence="1">
    <location>
        <begin position="80"/>
        <end position="89"/>
    </location>
</feature>
<evidence type="ECO:0000256" key="1">
    <source>
        <dbReference type="SAM" id="MobiDB-lite"/>
    </source>
</evidence>
<organism evidence="2 3">
    <name type="scientific">Hypocrea atroviridis (strain ATCC 20476 / IMI 206040)</name>
    <name type="common">Trichoderma atroviride</name>
    <dbReference type="NCBI Taxonomy" id="452589"/>
    <lineage>
        <taxon>Eukaryota</taxon>
        <taxon>Fungi</taxon>
        <taxon>Dikarya</taxon>
        <taxon>Ascomycota</taxon>
        <taxon>Pezizomycotina</taxon>
        <taxon>Sordariomycetes</taxon>
        <taxon>Hypocreomycetidae</taxon>
        <taxon>Hypocreales</taxon>
        <taxon>Hypocreaceae</taxon>
        <taxon>Trichoderma</taxon>
    </lineage>
</organism>
<reference evidence="2 3" key="1">
    <citation type="journal article" date="2011" name="Genome Biol.">
        <title>Comparative genome sequence analysis underscores mycoparasitism as the ancestral life style of Trichoderma.</title>
        <authorList>
            <person name="Kubicek C.P."/>
            <person name="Herrera-Estrella A."/>
            <person name="Seidl-Seiboth V."/>
            <person name="Martinez D.A."/>
            <person name="Druzhinina I.S."/>
            <person name="Thon M."/>
            <person name="Zeilinger S."/>
            <person name="Casas-Flores S."/>
            <person name="Horwitz B.A."/>
            <person name="Mukherjee P.K."/>
            <person name="Mukherjee M."/>
            <person name="Kredics L."/>
            <person name="Alcaraz L.D."/>
            <person name="Aerts A."/>
            <person name="Antal Z."/>
            <person name="Atanasova L."/>
            <person name="Cervantes-Badillo M.G."/>
            <person name="Challacombe J."/>
            <person name="Chertkov O."/>
            <person name="McCluskey K."/>
            <person name="Coulpier F."/>
            <person name="Deshpande N."/>
            <person name="von Doehren H."/>
            <person name="Ebbole D.J."/>
            <person name="Esquivel-Naranjo E.U."/>
            <person name="Fekete E."/>
            <person name="Flipphi M."/>
            <person name="Glaser F."/>
            <person name="Gomez-Rodriguez E.Y."/>
            <person name="Gruber S."/>
            <person name="Han C."/>
            <person name="Henrissat B."/>
            <person name="Hermosa R."/>
            <person name="Hernandez-Onate M."/>
            <person name="Karaffa L."/>
            <person name="Kosti I."/>
            <person name="Le Crom S."/>
            <person name="Lindquist E."/>
            <person name="Lucas S."/>
            <person name="Luebeck M."/>
            <person name="Luebeck P.S."/>
            <person name="Margeot A."/>
            <person name="Metz B."/>
            <person name="Misra M."/>
            <person name="Nevalainen H."/>
            <person name="Omann M."/>
            <person name="Packer N."/>
            <person name="Perrone G."/>
            <person name="Uresti-Rivera E.E."/>
            <person name="Salamov A."/>
            <person name="Schmoll M."/>
            <person name="Seiboth B."/>
            <person name="Shapiro H."/>
            <person name="Sukno S."/>
            <person name="Tamayo-Ramos J.A."/>
            <person name="Tisch D."/>
            <person name="Wiest A."/>
            <person name="Wilkinson H.H."/>
            <person name="Zhang M."/>
            <person name="Coutinho P.M."/>
            <person name="Kenerley C.M."/>
            <person name="Monte E."/>
            <person name="Baker S.E."/>
            <person name="Grigoriev I.V."/>
        </authorList>
    </citation>
    <scope>NUCLEOTIDE SEQUENCE [LARGE SCALE GENOMIC DNA]</scope>
    <source>
        <strain evidence="3">ATCC 20476 / IMI 206040</strain>
    </source>
</reference>
<gene>
    <name evidence="2" type="ORF">TRIATDRAFT_320002</name>
</gene>
<accession>G9P222</accession>
<dbReference type="GeneID" id="25783487"/>
<dbReference type="KEGG" id="tatv:25783487"/>
<dbReference type="SUPFAM" id="SSF46689">
    <property type="entry name" value="Homeodomain-like"/>
    <property type="match status" value="1"/>
</dbReference>
<name>G9P222_HYPAI</name>
<evidence type="ECO:0008006" key="4">
    <source>
        <dbReference type="Google" id="ProtNLM"/>
    </source>
</evidence>
<protein>
    <recommendedName>
        <fullName evidence="4">Transposase IS30-like HTH domain-containing protein</fullName>
    </recommendedName>
</protein>
<keyword evidence="3" id="KW-1185">Reference proteome</keyword>
<comment type="caution">
    <text evidence="2">The sequence shown here is derived from an EMBL/GenBank/DDBJ whole genome shotgun (WGS) entry which is preliminary data.</text>
</comment>
<evidence type="ECO:0000313" key="3">
    <source>
        <dbReference type="Proteomes" id="UP000005426"/>
    </source>
</evidence>